<dbReference type="PANTHER" id="PTHR43802:SF1">
    <property type="entry name" value="IP11341P-RELATED"/>
    <property type="match status" value="1"/>
</dbReference>
<sequence length="246" mass="26172">MVVRSYELLSVERTGHVATITLNRPEKLNALNPPLVAEFHAALDEIASEEDIRVVIVTGAGRGFCSGADVNRQLESLQGTADPAPEGPGITALAPHLQRIPQPVIAAINGVSAGAGFGVALASDIRIASEAARFSCIFAARQGAAMEMALTGSIYDAQWALEKGLVNKVVPADRLLDAAMELAQTIASNPPICVRSIKQLVHEHDGDIENVLHLESAANASAYCSEDRLEAVKSFLEKREPVYKGR</sequence>
<comment type="similarity">
    <text evidence="1 2">Belongs to the enoyl-CoA hydratase/isomerase family.</text>
</comment>
<dbReference type="InterPro" id="IPR029045">
    <property type="entry name" value="ClpP/crotonase-like_dom_sf"/>
</dbReference>
<dbReference type="EMBL" id="CASHTH010004349">
    <property type="protein sequence ID" value="CAI8056345.1"/>
    <property type="molecule type" value="Genomic_DNA"/>
</dbReference>
<dbReference type="Gene3D" id="3.90.226.10">
    <property type="entry name" value="2-enoyl-CoA Hydratase, Chain A, domain 1"/>
    <property type="match status" value="1"/>
</dbReference>
<dbReference type="SUPFAM" id="SSF52096">
    <property type="entry name" value="ClpP/crotonase"/>
    <property type="match status" value="1"/>
</dbReference>
<dbReference type="Proteomes" id="UP001174909">
    <property type="component" value="Unassembled WGS sequence"/>
</dbReference>
<dbReference type="InterPro" id="IPR001753">
    <property type="entry name" value="Enoyl-CoA_hydra/iso"/>
</dbReference>
<proteinExistence type="inferred from homology"/>
<dbReference type="PROSITE" id="PS00166">
    <property type="entry name" value="ENOYL_COA_HYDRATASE"/>
    <property type="match status" value="1"/>
</dbReference>
<comment type="caution">
    <text evidence="3">The sequence shown here is derived from an EMBL/GenBank/DDBJ whole genome shotgun (WGS) entry which is preliminary data.</text>
</comment>
<keyword evidence="4" id="KW-1185">Reference proteome</keyword>
<dbReference type="PANTHER" id="PTHR43802">
    <property type="entry name" value="ENOYL-COA HYDRATASE"/>
    <property type="match status" value="1"/>
</dbReference>
<dbReference type="GO" id="GO:0003824">
    <property type="term" value="F:catalytic activity"/>
    <property type="evidence" value="ECO:0007669"/>
    <property type="project" value="InterPro"/>
</dbReference>
<reference evidence="3" key="1">
    <citation type="submission" date="2023-03" db="EMBL/GenBank/DDBJ databases">
        <authorList>
            <person name="Steffen K."/>
            <person name="Cardenas P."/>
        </authorList>
    </citation>
    <scope>NUCLEOTIDE SEQUENCE</scope>
</reference>
<evidence type="ECO:0000313" key="4">
    <source>
        <dbReference type="Proteomes" id="UP001174909"/>
    </source>
</evidence>
<dbReference type="Pfam" id="PF00378">
    <property type="entry name" value="ECH_1"/>
    <property type="match status" value="2"/>
</dbReference>
<protein>
    <submittedName>
        <fullName evidence="3">3-hydroxypropionyl-coenzyme A dehydratase</fullName>
    </submittedName>
</protein>
<evidence type="ECO:0000256" key="2">
    <source>
        <dbReference type="RuleBase" id="RU003707"/>
    </source>
</evidence>
<organism evidence="3 4">
    <name type="scientific">Geodia barretti</name>
    <name type="common">Barrett's horny sponge</name>
    <dbReference type="NCBI Taxonomy" id="519541"/>
    <lineage>
        <taxon>Eukaryota</taxon>
        <taxon>Metazoa</taxon>
        <taxon>Porifera</taxon>
        <taxon>Demospongiae</taxon>
        <taxon>Heteroscleromorpha</taxon>
        <taxon>Tetractinellida</taxon>
        <taxon>Astrophorina</taxon>
        <taxon>Geodiidae</taxon>
        <taxon>Geodia</taxon>
    </lineage>
</organism>
<evidence type="ECO:0000256" key="1">
    <source>
        <dbReference type="ARBA" id="ARBA00005254"/>
    </source>
</evidence>
<dbReference type="InterPro" id="IPR014748">
    <property type="entry name" value="Enoyl-CoA_hydra_C"/>
</dbReference>
<dbReference type="Gene3D" id="3.90.226.20">
    <property type="match status" value="1"/>
</dbReference>
<accession>A0AA35TXM0</accession>
<name>A0AA35TXM0_GEOBA</name>
<dbReference type="InterPro" id="IPR018376">
    <property type="entry name" value="Enoyl-CoA_hyd/isom_CS"/>
</dbReference>
<dbReference type="AlphaFoldDB" id="A0AA35TXM0"/>
<dbReference type="CDD" id="cd06558">
    <property type="entry name" value="crotonase-like"/>
    <property type="match status" value="1"/>
</dbReference>
<evidence type="ECO:0000313" key="3">
    <source>
        <dbReference type="EMBL" id="CAI8056345.1"/>
    </source>
</evidence>
<gene>
    <name evidence="3" type="ORF">GBAR_LOCUS30699</name>
</gene>
<dbReference type="Gene3D" id="1.10.12.10">
    <property type="entry name" value="Lyase 2-enoyl-coa Hydratase, Chain A, domain 2"/>
    <property type="match status" value="1"/>
</dbReference>